<accession>A0A1H0KUK7</accession>
<sequence length="327" mass="35714">MTKAGWRVLRRRLLTPRSSEATLSVRGFHHKNEAAKELLENIGRNFLFGFATAVEARAPDEVERHLDTVSPQFRGFAYEGAGMGFATLDALPFGGGGRVAEFLAGAGAKHVYMVYVGVGWAMARVPRFRWPRLAVSDELLQWLLLDGYGFHQAYFHTGKYVHGHYREPDFPWPFSGPAWYANRAIDQGIGRALWFVGGADAARVAELVEGFPDTRRADLYAGAGLAATYAGGAGPEELRWFAEHAGRHRAVVAQGSAFAAEARVLAGLAVDHTHIATQILCGTGADEAAHRVRALKPAGPGRDDVPAYELWRRGFADQYVHSGGVEQ</sequence>
<evidence type="ECO:0000313" key="1">
    <source>
        <dbReference type="EMBL" id="SDO59694.1"/>
    </source>
</evidence>
<reference evidence="2" key="1">
    <citation type="submission" date="2016-10" db="EMBL/GenBank/DDBJ databases">
        <authorList>
            <person name="Varghese N."/>
            <person name="Submissions S."/>
        </authorList>
    </citation>
    <scope>NUCLEOTIDE SEQUENCE [LARGE SCALE GENOMIC DNA]</scope>
    <source>
        <strain evidence="2">CGMCC 4.6609</strain>
    </source>
</reference>
<dbReference type="Proteomes" id="UP000199691">
    <property type="component" value="Unassembled WGS sequence"/>
</dbReference>
<dbReference type="RefSeq" id="WP_245733349.1">
    <property type="nucleotide sequence ID" value="NZ_FNIX01000003.1"/>
</dbReference>
<dbReference type="EMBL" id="FNIX01000003">
    <property type="protein sequence ID" value="SDO59694.1"/>
    <property type="molecule type" value="Genomic_DNA"/>
</dbReference>
<dbReference type="InterPro" id="IPR012964">
    <property type="entry name" value="DUF1702"/>
</dbReference>
<dbReference type="AlphaFoldDB" id="A0A1H0KUK7"/>
<keyword evidence="2" id="KW-1185">Reference proteome</keyword>
<dbReference type="Pfam" id="PF08012">
    <property type="entry name" value="DUF1702"/>
    <property type="match status" value="1"/>
</dbReference>
<evidence type="ECO:0008006" key="3">
    <source>
        <dbReference type="Google" id="ProtNLM"/>
    </source>
</evidence>
<dbReference type="STRING" id="641025.SAMN05421507_10375"/>
<name>A0A1H0KUK7_9PSEU</name>
<protein>
    <recommendedName>
        <fullName evidence="3">Enediyne biosynthesis protein</fullName>
    </recommendedName>
</protein>
<organism evidence="1 2">
    <name type="scientific">Lentzea jiangxiensis</name>
    <dbReference type="NCBI Taxonomy" id="641025"/>
    <lineage>
        <taxon>Bacteria</taxon>
        <taxon>Bacillati</taxon>
        <taxon>Actinomycetota</taxon>
        <taxon>Actinomycetes</taxon>
        <taxon>Pseudonocardiales</taxon>
        <taxon>Pseudonocardiaceae</taxon>
        <taxon>Lentzea</taxon>
    </lineage>
</organism>
<evidence type="ECO:0000313" key="2">
    <source>
        <dbReference type="Proteomes" id="UP000199691"/>
    </source>
</evidence>
<gene>
    <name evidence="1" type="ORF">SAMN05421507_10375</name>
</gene>
<proteinExistence type="predicted"/>